<sequence>MNAYVDAMRRYFDFKSRSGRSDFWYFMLVVTGFGAVALAIDLAIGNGQDAPLYITALWAIPHYVPIVAAAVRRLHDIDRTGWWVLIGVIPLGQIVLVVFYCQPSTPGANRFGSRHIESGAQPVTAAHQQTKPTTGTPSLEQLERLAALRASGAIDEAEFRQMKADAIAAGRA</sequence>
<evidence type="ECO:0000313" key="3">
    <source>
        <dbReference type="EMBL" id="WLS04158.1"/>
    </source>
</evidence>
<evidence type="ECO:0000313" key="4">
    <source>
        <dbReference type="Proteomes" id="UP001225788"/>
    </source>
</evidence>
<keyword evidence="1" id="KW-0812">Transmembrane</keyword>
<evidence type="ECO:0000256" key="1">
    <source>
        <dbReference type="SAM" id="Phobius"/>
    </source>
</evidence>
<keyword evidence="4" id="KW-1185">Reference proteome</keyword>
<dbReference type="EMBL" id="CP132314">
    <property type="protein sequence ID" value="WLS04158.1"/>
    <property type="molecule type" value="Genomic_DNA"/>
</dbReference>
<dbReference type="InterPro" id="IPR018649">
    <property type="entry name" value="SHOCT"/>
</dbReference>
<dbReference type="InterPro" id="IPR008523">
    <property type="entry name" value="DUF805"/>
</dbReference>
<feature type="domain" description="SHOCT" evidence="2">
    <location>
        <begin position="140"/>
        <end position="165"/>
    </location>
</feature>
<dbReference type="RefSeq" id="WP_306160065.1">
    <property type="nucleotide sequence ID" value="NZ_CP132314.1"/>
</dbReference>
<organism evidence="3 4">
    <name type="scientific">Shinella oryzae</name>
    <dbReference type="NCBI Taxonomy" id="2871820"/>
    <lineage>
        <taxon>Bacteria</taxon>
        <taxon>Pseudomonadati</taxon>
        <taxon>Pseudomonadota</taxon>
        <taxon>Alphaproteobacteria</taxon>
        <taxon>Hyphomicrobiales</taxon>
        <taxon>Rhizobiaceae</taxon>
        <taxon>Shinella</taxon>
    </lineage>
</organism>
<feature type="transmembrane region" description="Helical" evidence="1">
    <location>
        <begin position="82"/>
        <end position="100"/>
    </location>
</feature>
<keyword evidence="1" id="KW-1133">Transmembrane helix</keyword>
<dbReference type="PANTHER" id="PTHR34980">
    <property type="entry name" value="INNER MEMBRANE PROTEIN-RELATED-RELATED"/>
    <property type="match status" value="1"/>
</dbReference>
<feature type="transmembrane region" description="Helical" evidence="1">
    <location>
        <begin position="23"/>
        <end position="44"/>
    </location>
</feature>
<evidence type="ECO:0000259" key="2">
    <source>
        <dbReference type="Pfam" id="PF09851"/>
    </source>
</evidence>
<name>A0ABY9K893_9HYPH</name>
<dbReference type="Proteomes" id="UP001225788">
    <property type="component" value="Chromosome"/>
</dbReference>
<proteinExistence type="predicted"/>
<feature type="transmembrane region" description="Helical" evidence="1">
    <location>
        <begin position="50"/>
        <end position="70"/>
    </location>
</feature>
<accession>A0ABY9K893</accession>
<keyword evidence="1" id="KW-0472">Membrane</keyword>
<gene>
    <name evidence="3" type="ORF">Q9315_05940</name>
</gene>
<dbReference type="Pfam" id="PF05656">
    <property type="entry name" value="DUF805"/>
    <property type="match status" value="1"/>
</dbReference>
<dbReference type="Pfam" id="PF09851">
    <property type="entry name" value="SHOCT"/>
    <property type="match status" value="1"/>
</dbReference>
<protein>
    <submittedName>
        <fullName evidence="3">DUF805 domain-containing protein</fullName>
    </submittedName>
</protein>
<reference evidence="3 4" key="1">
    <citation type="submission" date="2023-08" db="EMBL/GenBank/DDBJ databases">
        <title>Pathogen: clinical or host-associated sample.</title>
        <authorList>
            <person name="Hergert J."/>
            <person name="Casey R."/>
            <person name="Wagner J."/>
            <person name="Young E.L."/>
            <person name="Oakeson K.F."/>
        </authorList>
    </citation>
    <scope>NUCLEOTIDE SEQUENCE [LARGE SCALE GENOMIC DNA]</scope>
    <source>
        <strain evidence="3 4">UPHL-collab-2</strain>
    </source>
</reference>
<dbReference type="PANTHER" id="PTHR34980:SF2">
    <property type="entry name" value="INNER MEMBRANE PROTEIN YHAH-RELATED"/>
    <property type="match status" value="1"/>
</dbReference>